<feature type="transmembrane region" description="Helical" evidence="6">
    <location>
        <begin position="307"/>
        <end position="332"/>
    </location>
</feature>
<evidence type="ECO:0000256" key="2">
    <source>
        <dbReference type="ARBA" id="ARBA00022692"/>
    </source>
</evidence>
<keyword evidence="4 6" id="KW-0472">Membrane</keyword>
<dbReference type="PANTHER" id="PTHR23502:SF76">
    <property type="entry name" value="POLYAMINE TRANSPORT PROTEIN"/>
    <property type="match status" value="1"/>
</dbReference>
<evidence type="ECO:0000256" key="4">
    <source>
        <dbReference type="ARBA" id="ARBA00023136"/>
    </source>
</evidence>
<feature type="transmembrane region" description="Helical" evidence="6">
    <location>
        <begin position="15"/>
        <end position="34"/>
    </location>
</feature>
<keyword evidence="3 6" id="KW-1133">Transmembrane helix</keyword>
<feature type="transmembrane region" description="Helical" evidence="6">
    <location>
        <begin position="195"/>
        <end position="220"/>
    </location>
</feature>
<sequence length="663" mass="73449">MESPKNNLANFESPMRMMVAFLVILALLPLARNWGKTKKRICAAITCINTALVGFLIGVYAGEVPRIQYVLADESHSVTWGNFGLYLGLAITTSLFWPLPLLHGRKPYTLGALAILLPLQFPQALAIERLRGPDQAYRICLLLPRAFDGLVLGFANINAFATLLDLFGASLQTANPHQELVFVNDVRRHGGGMGLWLGIWSWCFMASIAVGFLVGAIIIGELNPAWGFYIVIIIIASVLMLNVLAPETRRARFRKSTVDIVDPRSEFVYRQVVQGEIKLHMSAEGPRWWGDEVIAGVRLSFRMIFQLGFSILALYISWIYAQFVLLIVLLGALLSREYMLAPRYVGAGVAALAAGSLLAIPLTKAGLFPRERTHGPRTDSMTLETQISWTSHMTRRIIFTTCLPLSGLAYTLTSAGRGKLPWAVPVAFAGVVGFLSTLACAECIGLLMEGFDTCDLQPGANSRHRLVSAPEEIRRRRTNYSCFPRVTAGFFVAQTAAFILAAAATLLGGMMTRRWGAQTSTGIVSVILLALTIALTAVMWRFRKMQVIPDKAFGDSGVGINAPHEWRDAMLAEDARARRREKRKRARSHASDGGQVSEKDDSSEDDMADVELERDDDWKPVILGNPSGKIRRMNVLELGQWSRWSEIRRLNLLLNDRGGRRDF</sequence>
<feature type="transmembrane region" description="Helical" evidence="6">
    <location>
        <begin position="80"/>
        <end position="99"/>
    </location>
</feature>
<dbReference type="PANTHER" id="PTHR23502">
    <property type="entry name" value="MAJOR FACILITATOR SUPERFAMILY"/>
    <property type="match status" value="1"/>
</dbReference>
<feature type="compositionally biased region" description="Acidic residues" evidence="5">
    <location>
        <begin position="601"/>
        <end position="610"/>
    </location>
</feature>
<evidence type="ECO:0000313" key="8">
    <source>
        <dbReference type="Proteomes" id="UP001363622"/>
    </source>
</evidence>
<feature type="transmembrane region" description="Helical" evidence="6">
    <location>
        <begin position="344"/>
        <end position="362"/>
    </location>
</feature>
<dbReference type="InterPro" id="IPR036259">
    <property type="entry name" value="MFS_trans_sf"/>
</dbReference>
<reference evidence="7 8" key="1">
    <citation type="submission" date="2024-04" db="EMBL/GenBank/DDBJ databases">
        <title>Phyllosticta paracitricarpa is synonymous to the EU quarantine fungus P. citricarpa based on phylogenomic analyses.</title>
        <authorList>
            <consortium name="Lawrence Berkeley National Laboratory"/>
            <person name="Van Ingen-Buijs V.A."/>
            <person name="Van Westerhoven A.C."/>
            <person name="Haridas S."/>
            <person name="Skiadas P."/>
            <person name="Martin F."/>
            <person name="Groenewald J.Z."/>
            <person name="Crous P.W."/>
            <person name="Seidl M.F."/>
        </authorList>
    </citation>
    <scope>NUCLEOTIDE SEQUENCE [LARGE SCALE GENOMIC DNA]</scope>
    <source>
        <strain evidence="7 8">CBS 123371</strain>
    </source>
</reference>
<evidence type="ECO:0000313" key="7">
    <source>
        <dbReference type="EMBL" id="KAK7520394.1"/>
    </source>
</evidence>
<dbReference type="EMBL" id="JBBPHU010000003">
    <property type="protein sequence ID" value="KAK7520394.1"/>
    <property type="molecule type" value="Genomic_DNA"/>
</dbReference>
<evidence type="ECO:0000256" key="3">
    <source>
        <dbReference type="ARBA" id="ARBA00022989"/>
    </source>
</evidence>
<feature type="transmembrane region" description="Helical" evidence="6">
    <location>
        <begin position="422"/>
        <end position="441"/>
    </location>
</feature>
<dbReference type="Gene3D" id="1.20.1250.20">
    <property type="entry name" value="MFS general substrate transporter like domains"/>
    <property type="match status" value="1"/>
</dbReference>
<feature type="transmembrane region" description="Helical" evidence="6">
    <location>
        <begin position="522"/>
        <end position="542"/>
    </location>
</feature>
<proteinExistence type="predicted"/>
<gene>
    <name evidence="7" type="ORF">IWZ03DRAFT_393209</name>
</gene>
<dbReference type="Proteomes" id="UP001363622">
    <property type="component" value="Unassembled WGS sequence"/>
</dbReference>
<name>A0ABR1KS83_9PEZI</name>
<organism evidence="7 8">
    <name type="scientific">Phyllosticta citriasiana</name>
    <dbReference type="NCBI Taxonomy" id="595635"/>
    <lineage>
        <taxon>Eukaryota</taxon>
        <taxon>Fungi</taxon>
        <taxon>Dikarya</taxon>
        <taxon>Ascomycota</taxon>
        <taxon>Pezizomycotina</taxon>
        <taxon>Dothideomycetes</taxon>
        <taxon>Dothideomycetes incertae sedis</taxon>
        <taxon>Botryosphaeriales</taxon>
        <taxon>Phyllostictaceae</taxon>
        <taxon>Phyllosticta</taxon>
    </lineage>
</organism>
<feature type="region of interest" description="Disordered" evidence="5">
    <location>
        <begin position="577"/>
        <end position="610"/>
    </location>
</feature>
<comment type="subcellular location">
    <subcellularLocation>
        <location evidence="1">Membrane</location>
        <topology evidence="1">Multi-pass membrane protein</topology>
    </subcellularLocation>
</comment>
<evidence type="ECO:0000256" key="5">
    <source>
        <dbReference type="SAM" id="MobiDB-lite"/>
    </source>
</evidence>
<protein>
    <submittedName>
        <fullName evidence="7">Uncharacterized protein</fullName>
    </submittedName>
</protein>
<dbReference type="SUPFAM" id="SSF103473">
    <property type="entry name" value="MFS general substrate transporter"/>
    <property type="match status" value="1"/>
</dbReference>
<feature type="transmembrane region" description="Helical" evidence="6">
    <location>
        <begin position="41"/>
        <end position="60"/>
    </location>
</feature>
<keyword evidence="8" id="KW-1185">Reference proteome</keyword>
<feature type="transmembrane region" description="Helical" evidence="6">
    <location>
        <begin position="397"/>
        <end position="416"/>
    </location>
</feature>
<comment type="caution">
    <text evidence="7">The sequence shown here is derived from an EMBL/GenBank/DDBJ whole genome shotgun (WGS) entry which is preliminary data.</text>
</comment>
<accession>A0ABR1KS83</accession>
<feature type="compositionally biased region" description="Basic residues" evidence="5">
    <location>
        <begin position="577"/>
        <end position="588"/>
    </location>
</feature>
<evidence type="ECO:0000256" key="1">
    <source>
        <dbReference type="ARBA" id="ARBA00004141"/>
    </source>
</evidence>
<feature type="transmembrane region" description="Helical" evidence="6">
    <location>
        <begin position="226"/>
        <end position="245"/>
    </location>
</feature>
<feature type="transmembrane region" description="Helical" evidence="6">
    <location>
        <begin position="486"/>
        <end position="510"/>
    </location>
</feature>
<keyword evidence="2 6" id="KW-0812">Transmembrane</keyword>
<evidence type="ECO:0000256" key="6">
    <source>
        <dbReference type="SAM" id="Phobius"/>
    </source>
</evidence>